<dbReference type="InterPro" id="IPR006063">
    <property type="entry name" value="HisA_bact_arch"/>
</dbReference>
<evidence type="ECO:0000313" key="15">
    <source>
        <dbReference type="Proteomes" id="UP000520052"/>
    </source>
</evidence>
<dbReference type="GO" id="GO:0005737">
    <property type="term" value="C:cytoplasm"/>
    <property type="evidence" value="ECO:0007669"/>
    <property type="project" value="UniProtKB-SubCell"/>
</dbReference>
<dbReference type="AlphaFoldDB" id="A0A7K4N7S2"/>
<comment type="subcellular location">
    <subcellularLocation>
        <location evidence="2 11 13">Cytoplasm</location>
    </subcellularLocation>
</comment>
<dbReference type="EC" id="5.3.1.16" evidence="5 11"/>
<dbReference type="InterPro" id="IPR044524">
    <property type="entry name" value="Isoase_HisA-like"/>
</dbReference>
<keyword evidence="9 11" id="KW-0368">Histidine biosynthesis</keyword>
<comment type="caution">
    <text evidence="14">The sequence shown here is derived from an EMBL/GenBank/DDBJ whole genome shotgun (WGS) entry which is preliminary data.</text>
</comment>
<dbReference type="InterPro" id="IPR013785">
    <property type="entry name" value="Aldolase_TIM"/>
</dbReference>
<sequence>MIIIPAIDLKDGKCVRLFKGKEEQVTVFSENPSEVAREWDESGAKWIHVVDLDGAFSGKPRNFNVIKSIVDSASCPVQVGGGIRNIDTVRKYVGIGVKRVILGTAAFSDEDFLRNACSEFPEEIAVGIDTKNGKIAVKGWTEVIDQNIEEVLGNLHEVGVSVVLNTNIDRDGTMEGINIEGAREFINESPIPVIASGGIATIEDLDKLASIEHLGLYGAILGKSIYTGSINLKEAIQRYS</sequence>
<evidence type="ECO:0000256" key="2">
    <source>
        <dbReference type="ARBA" id="ARBA00004496"/>
    </source>
</evidence>
<evidence type="ECO:0000313" key="14">
    <source>
        <dbReference type="EMBL" id="NWJ84505.1"/>
    </source>
</evidence>
<dbReference type="GO" id="GO:0000162">
    <property type="term" value="P:L-tryptophan biosynthetic process"/>
    <property type="evidence" value="ECO:0007669"/>
    <property type="project" value="TreeGrafter"/>
</dbReference>
<dbReference type="PANTHER" id="PTHR43090:SF2">
    <property type="entry name" value="1-(5-PHOSPHORIBOSYL)-5-[(5-PHOSPHORIBOSYLAMINO)METHYLIDENEAMINO] IMIDAZOLE-4-CARBOXAMIDE ISOMERASE"/>
    <property type="match status" value="1"/>
</dbReference>
<organism evidence="14 15">
    <name type="scientific">Marine Group I thaumarchaeote</name>
    <dbReference type="NCBI Taxonomy" id="2511932"/>
    <lineage>
        <taxon>Archaea</taxon>
        <taxon>Nitrososphaerota</taxon>
        <taxon>Marine Group I</taxon>
    </lineage>
</organism>
<protein>
    <recommendedName>
        <fullName evidence="6 11">1-(5-phosphoribosyl)-5-[(5-phosphoribosylamino)methylideneamino] imidazole-4-carboxamide isomerase</fullName>
        <ecNumber evidence="5 11">5.3.1.16</ecNumber>
    </recommendedName>
    <alternativeName>
        <fullName evidence="11">Phosphoribosylformimino-5-aminoimidazole carboxamide ribotide isomerase</fullName>
    </alternativeName>
</protein>
<dbReference type="GO" id="GO:0000105">
    <property type="term" value="P:L-histidine biosynthetic process"/>
    <property type="evidence" value="ECO:0007669"/>
    <property type="project" value="UniProtKB-UniRule"/>
</dbReference>
<dbReference type="Gene3D" id="3.20.20.70">
    <property type="entry name" value="Aldolase class I"/>
    <property type="match status" value="1"/>
</dbReference>
<comment type="catalytic activity">
    <reaction evidence="1 11 13">
        <text>1-(5-phospho-beta-D-ribosyl)-5-[(5-phospho-beta-D-ribosylamino)methylideneamino]imidazole-4-carboxamide = 5-[(5-phospho-1-deoxy-D-ribulos-1-ylimino)methylamino]-1-(5-phospho-beta-D-ribosyl)imidazole-4-carboxamide</text>
        <dbReference type="Rhea" id="RHEA:15469"/>
        <dbReference type="ChEBI" id="CHEBI:58435"/>
        <dbReference type="ChEBI" id="CHEBI:58525"/>
        <dbReference type="EC" id="5.3.1.16"/>
    </reaction>
</comment>
<evidence type="ECO:0000256" key="10">
    <source>
        <dbReference type="ARBA" id="ARBA00023235"/>
    </source>
</evidence>
<feature type="active site" description="Proton acceptor" evidence="11">
    <location>
        <position position="8"/>
    </location>
</feature>
<accession>A0A7K4N7S2</accession>
<dbReference type="CDD" id="cd04732">
    <property type="entry name" value="HisA"/>
    <property type="match status" value="1"/>
</dbReference>
<dbReference type="GO" id="GO:0003949">
    <property type="term" value="F:1-(5-phosphoribosyl)-5-[(5-phosphoribosylamino)methylideneamino]imidazole-4-carboxamide isomerase activity"/>
    <property type="evidence" value="ECO:0007669"/>
    <property type="project" value="UniProtKB-UniRule"/>
</dbReference>
<evidence type="ECO:0000256" key="1">
    <source>
        <dbReference type="ARBA" id="ARBA00000901"/>
    </source>
</evidence>
<keyword evidence="10 11" id="KW-0413">Isomerase</keyword>
<proteinExistence type="inferred from homology"/>
<dbReference type="NCBIfam" id="NF010112">
    <property type="entry name" value="PRK13585.1"/>
    <property type="match status" value="1"/>
</dbReference>
<evidence type="ECO:0000256" key="5">
    <source>
        <dbReference type="ARBA" id="ARBA00012550"/>
    </source>
</evidence>
<comment type="similarity">
    <text evidence="4 11 12">Belongs to the HisA/HisF family.</text>
</comment>
<evidence type="ECO:0000256" key="7">
    <source>
        <dbReference type="ARBA" id="ARBA00022490"/>
    </source>
</evidence>
<comment type="pathway">
    <text evidence="3 11 13">Amino-acid biosynthesis; L-histidine biosynthesis; L-histidine from 5-phospho-alpha-D-ribose 1-diphosphate: step 4/9.</text>
</comment>
<evidence type="ECO:0000256" key="13">
    <source>
        <dbReference type="RuleBase" id="RU003658"/>
    </source>
</evidence>
<dbReference type="UniPathway" id="UPA00031">
    <property type="reaction ID" value="UER00009"/>
</dbReference>
<dbReference type="Pfam" id="PF00977">
    <property type="entry name" value="His_biosynth"/>
    <property type="match status" value="1"/>
</dbReference>
<reference evidence="14 15" key="1">
    <citation type="journal article" date="2019" name="Environ. Microbiol.">
        <title>Genomics insights into ecotype formation of ammonia-oxidizing archaea in the deep ocean.</title>
        <authorList>
            <person name="Wang Y."/>
            <person name="Huang J.M."/>
            <person name="Cui G.J."/>
            <person name="Nunoura T."/>
            <person name="Takaki Y."/>
            <person name="Li W.L."/>
            <person name="Li J."/>
            <person name="Gao Z.M."/>
            <person name="Takai K."/>
            <person name="Zhang A.Q."/>
            <person name="Stepanauskas R."/>
        </authorList>
    </citation>
    <scope>NUCLEOTIDE SEQUENCE [LARGE SCALE GENOMIC DNA]</scope>
    <source>
        <strain evidence="14 15">T3L1</strain>
    </source>
</reference>
<evidence type="ECO:0000256" key="6">
    <source>
        <dbReference type="ARBA" id="ARBA00018464"/>
    </source>
</evidence>
<dbReference type="InterPro" id="IPR011060">
    <property type="entry name" value="RibuloseP-bd_barrel"/>
</dbReference>
<evidence type="ECO:0000256" key="8">
    <source>
        <dbReference type="ARBA" id="ARBA00022605"/>
    </source>
</evidence>
<evidence type="ECO:0000256" key="11">
    <source>
        <dbReference type="HAMAP-Rule" id="MF_01014"/>
    </source>
</evidence>
<dbReference type="HAMAP" id="MF_01014">
    <property type="entry name" value="HisA"/>
    <property type="match status" value="1"/>
</dbReference>
<dbReference type="SUPFAM" id="SSF51366">
    <property type="entry name" value="Ribulose-phoshate binding barrel"/>
    <property type="match status" value="1"/>
</dbReference>
<name>A0A7K4N7S2_9ARCH</name>
<evidence type="ECO:0000256" key="4">
    <source>
        <dbReference type="ARBA" id="ARBA00009667"/>
    </source>
</evidence>
<dbReference type="InterPro" id="IPR023016">
    <property type="entry name" value="HisA/PriA"/>
</dbReference>
<gene>
    <name evidence="11 14" type="primary">hisA</name>
    <name evidence="14" type="ORF">HX854_07265</name>
</gene>
<dbReference type="NCBIfam" id="TIGR00007">
    <property type="entry name" value="1-(5-phosphoribosyl)-5-[(5-phosphoribosylamino)methylideneamino]imidazole-4-carboxamide isomerase"/>
    <property type="match status" value="1"/>
</dbReference>
<evidence type="ECO:0000256" key="12">
    <source>
        <dbReference type="RuleBase" id="RU003657"/>
    </source>
</evidence>
<evidence type="ECO:0000256" key="9">
    <source>
        <dbReference type="ARBA" id="ARBA00023102"/>
    </source>
</evidence>
<dbReference type="Proteomes" id="UP000520052">
    <property type="component" value="Unassembled WGS sequence"/>
</dbReference>
<feature type="active site" description="Proton donor" evidence="11">
    <location>
        <position position="129"/>
    </location>
</feature>
<dbReference type="FunFam" id="3.20.20.70:FF:000009">
    <property type="entry name" value="1-(5-phosphoribosyl)-5-[(5-phosphoribosylamino)methylideneamino] imidazole-4-carboxamide isomerase"/>
    <property type="match status" value="1"/>
</dbReference>
<dbReference type="EMBL" id="JACATC010000009">
    <property type="protein sequence ID" value="NWJ84505.1"/>
    <property type="molecule type" value="Genomic_DNA"/>
</dbReference>
<keyword evidence="7 11" id="KW-0963">Cytoplasm</keyword>
<evidence type="ECO:0000256" key="3">
    <source>
        <dbReference type="ARBA" id="ARBA00005133"/>
    </source>
</evidence>
<dbReference type="PANTHER" id="PTHR43090">
    <property type="entry name" value="1-(5-PHOSPHORIBOSYL)-5-[(5-PHOSPHORIBOSYLAMINO)METHYLIDENEAMINO] IMIDAZOLE-4-CARBOXAMIDE ISOMERASE"/>
    <property type="match status" value="1"/>
</dbReference>
<keyword evidence="8 11" id="KW-0028">Amino-acid biosynthesis</keyword>
<dbReference type="InterPro" id="IPR006062">
    <property type="entry name" value="His_biosynth"/>
</dbReference>